<dbReference type="InterPro" id="IPR015003">
    <property type="entry name" value="DUF1853"/>
</dbReference>
<protein>
    <submittedName>
        <fullName evidence="1">DUF1853 family protein</fullName>
    </submittedName>
</protein>
<evidence type="ECO:0000313" key="2">
    <source>
        <dbReference type="Proteomes" id="UP001262889"/>
    </source>
</evidence>
<sequence>MNIQKQFKGFLSTPPLWDNGNFLGLKQFNLPVAEIPQEILQNLHSSRSILGKRVENFFEFLINNTSRYKVLLSNIQIHQEKIKLGEIDFLLKDLQEEKPYHIELVYKFYVYDPSFEDELHRWIGPNRRDSLLQKVQKLRERQFPLLFRPETGNLLKSAKLKAGNIHQQVCFKANLFLPKQFNYKKIAHLNKACIAGYWINFDAFKGEEYEKHKFYSPKKQDWPVNPSYGRTWVTYEQIQLQIASFISREKAPLVWMKKGDETYERFFVVWW</sequence>
<gene>
    <name evidence="1" type="ORF">RM553_14160</name>
</gene>
<evidence type="ECO:0000313" key="1">
    <source>
        <dbReference type="EMBL" id="MDT0643978.1"/>
    </source>
</evidence>
<name>A0ABU3CCG8_9FLAO</name>
<proteinExistence type="predicted"/>
<keyword evidence="2" id="KW-1185">Reference proteome</keyword>
<accession>A0ABU3CCG8</accession>
<dbReference type="Proteomes" id="UP001262889">
    <property type="component" value="Unassembled WGS sequence"/>
</dbReference>
<dbReference type="RefSeq" id="WP_311535598.1">
    <property type="nucleotide sequence ID" value="NZ_JAVRHQ010000019.1"/>
</dbReference>
<dbReference type="Pfam" id="PF08907">
    <property type="entry name" value="DUF1853"/>
    <property type="match status" value="1"/>
</dbReference>
<dbReference type="EMBL" id="JAVRHQ010000019">
    <property type="protein sequence ID" value="MDT0643978.1"/>
    <property type="molecule type" value="Genomic_DNA"/>
</dbReference>
<comment type="caution">
    <text evidence="1">The sequence shown here is derived from an EMBL/GenBank/DDBJ whole genome shotgun (WGS) entry which is preliminary data.</text>
</comment>
<reference evidence="1 2" key="1">
    <citation type="submission" date="2023-09" db="EMBL/GenBank/DDBJ databases">
        <authorList>
            <person name="Rey-Velasco X."/>
        </authorList>
    </citation>
    <scope>NUCLEOTIDE SEQUENCE [LARGE SCALE GENOMIC DNA]</scope>
    <source>
        <strain evidence="1 2">F363</strain>
    </source>
</reference>
<organism evidence="1 2">
    <name type="scientific">Autumnicola tepida</name>
    <dbReference type="NCBI Taxonomy" id="3075595"/>
    <lineage>
        <taxon>Bacteria</taxon>
        <taxon>Pseudomonadati</taxon>
        <taxon>Bacteroidota</taxon>
        <taxon>Flavobacteriia</taxon>
        <taxon>Flavobacteriales</taxon>
        <taxon>Flavobacteriaceae</taxon>
        <taxon>Autumnicola</taxon>
    </lineage>
</organism>